<feature type="repeat" description="ANK" evidence="3">
    <location>
        <begin position="197"/>
        <end position="229"/>
    </location>
</feature>
<dbReference type="RefSeq" id="WP_256552146.1">
    <property type="nucleotide sequence ID" value="NZ_CP101751.1"/>
</dbReference>
<dbReference type="InterPro" id="IPR002110">
    <property type="entry name" value="Ankyrin_rpt"/>
</dbReference>
<dbReference type="InterPro" id="IPR037883">
    <property type="entry name" value="Knr4/Smi1-like_sf"/>
</dbReference>
<evidence type="ECO:0000313" key="5">
    <source>
        <dbReference type="EMBL" id="UUC46482.1"/>
    </source>
</evidence>
<protein>
    <submittedName>
        <fullName evidence="5">Ankyrin repeat domain-containing protein</fullName>
    </submittedName>
</protein>
<reference evidence="5" key="1">
    <citation type="submission" date="2022-07" db="EMBL/GenBank/DDBJ databases">
        <title>Isolation, identification, and degradation of a PFOSA degrading strain from sewage treatment plant.</title>
        <authorList>
            <person name="Zhang L."/>
            <person name="Huo Y."/>
        </authorList>
    </citation>
    <scope>NUCLEOTIDE SEQUENCE</scope>
    <source>
        <strain evidence="5">C1</strain>
    </source>
</reference>
<proteinExistence type="predicted"/>
<evidence type="ECO:0000256" key="3">
    <source>
        <dbReference type="PROSITE-ProRule" id="PRU00023"/>
    </source>
</evidence>
<evidence type="ECO:0000256" key="1">
    <source>
        <dbReference type="ARBA" id="ARBA00022737"/>
    </source>
</evidence>
<dbReference type="InterPro" id="IPR018958">
    <property type="entry name" value="Knr4/Smi1-like_dom"/>
</dbReference>
<dbReference type="InterPro" id="IPR036770">
    <property type="entry name" value="Ankyrin_rpt-contain_sf"/>
</dbReference>
<accession>A0ABY5IUH9</accession>
<dbReference type="Gene3D" id="1.25.40.20">
    <property type="entry name" value="Ankyrin repeat-containing domain"/>
    <property type="match status" value="1"/>
</dbReference>
<dbReference type="Proteomes" id="UP001059844">
    <property type="component" value="Chromosome"/>
</dbReference>
<sequence>MKLSITQSFKDIIEEDLLDLEKNIHFELPKEYKDFLLKYNGGRPNPNVFRTKKGEYETDIQFFFGITTGIYDILDNFHRLDDLDGKYIGIAIDSGGSLILMNLDSSEIYYYDTDIAELFLISESFEAFLKGLYNVTLEEDDFDRAVNKQDVSFFRDLIQSGKKIDEIVNKYDQPLLIAASLRNKLSLVKFCLDNNAKKDLALISAAGNGHLEVVKYLIEKGANIEERDPLQNNDTPLIQAAFNGSLDIVKLLINRGADIYAEDIHENNALNKAYWSDNQELIDYLENEVYN</sequence>
<dbReference type="Pfam" id="PF09346">
    <property type="entry name" value="SMI1_KNR4"/>
    <property type="match status" value="1"/>
</dbReference>
<dbReference type="SUPFAM" id="SSF160631">
    <property type="entry name" value="SMI1/KNR4-like"/>
    <property type="match status" value="1"/>
</dbReference>
<keyword evidence="1" id="KW-0677">Repeat</keyword>
<dbReference type="SMART" id="SM00860">
    <property type="entry name" value="SMI1_KNR4"/>
    <property type="match status" value="1"/>
</dbReference>
<dbReference type="SUPFAM" id="SSF48403">
    <property type="entry name" value="Ankyrin repeat"/>
    <property type="match status" value="1"/>
</dbReference>
<evidence type="ECO:0000313" key="6">
    <source>
        <dbReference type="Proteomes" id="UP001059844"/>
    </source>
</evidence>
<keyword evidence="2 3" id="KW-0040">ANK repeat</keyword>
<feature type="domain" description="Knr4/Smi1-like" evidence="4">
    <location>
        <begin position="12"/>
        <end position="131"/>
    </location>
</feature>
<dbReference type="SMART" id="SM00248">
    <property type="entry name" value="ANK"/>
    <property type="match status" value="2"/>
</dbReference>
<evidence type="ECO:0000256" key="2">
    <source>
        <dbReference type="ARBA" id="ARBA00023043"/>
    </source>
</evidence>
<organism evidence="5 6">
    <name type="scientific">Flavobacterium cerinum</name>
    <dbReference type="NCBI Taxonomy" id="2502784"/>
    <lineage>
        <taxon>Bacteria</taxon>
        <taxon>Pseudomonadati</taxon>
        <taxon>Bacteroidota</taxon>
        <taxon>Flavobacteriia</taxon>
        <taxon>Flavobacteriales</taxon>
        <taxon>Flavobacteriaceae</taxon>
        <taxon>Flavobacterium</taxon>
    </lineage>
</organism>
<dbReference type="EMBL" id="CP101751">
    <property type="protein sequence ID" value="UUC46482.1"/>
    <property type="molecule type" value="Genomic_DNA"/>
</dbReference>
<dbReference type="PROSITE" id="PS50297">
    <property type="entry name" value="ANK_REP_REGION"/>
    <property type="match status" value="2"/>
</dbReference>
<dbReference type="PROSITE" id="PS50088">
    <property type="entry name" value="ANK_REPEAT"/>
    <property type="match status" value="2"/>
</dbReference>
<dbReference type="PANTHER" id="PTHR24188:SF29">
    <property type="entry name" value="GH09064P"/>
    <property type="match status" value="1"/>
</dbReference>
<name>A0ABY5IUH9_9FLAO</name>
<evidence type="ECO:0000259" key="4">
    <source>
        <dbReference type="SMART" id="SM00860"/>
    </source>
</evidence>
<keyword evidence="6" id="KW-1185">Reference proteome</keyword>
<feature type="repeat" description="ANK" evidence="3">
    <location>
        <begin position="232"/>
        <end position="264"/>
    </location>
</feature>
<dbReference type="Pfam" id="PF13637">
    <property type="entry name" value="Ank_4"/>
    <property type="match status" value="1"/>
</dbReference>
<dbReference type="PANTHER" id="PTHR24188">
    <property type="entry name" value="ANKYRIN REPEAT PROTEIN"/>
    <property type="match status" value="1"/>
</dbReference>
<gene>
    <name evidence="5" type="ORF">NOX80_04590</name>
</gene>
<dbReference type="Gene3D" id="3.40.1580.10">
    <property type="entry name" value="SMI1/KNR4-like"/>
    <property type="match status" value="1"/>
</dbReference>